<keyword evidence="2" id="KW-1185">Reference proteome</keyword>
<reference evidence="2" key="1">
    <citation type="journal article" date="2020" name="Stud. Mycol.">
        <title>101 Dothideomycetes genomes: A test case for predicting lifestyles and emergence of pathogens.</title>
        <authorList>
            <person name="Haridas S."/>
            <person name="Albert R."/>
            <person name="Binder M."/>
            <person name="Bloem J."/>
            <person name="LaButti K."/>
            <person name="Salamov A."/>
            <person name="Andreopoulos B."/>
            <person name="Baker S."/>
            <person name="Barry K."/>
            <person name="Bills G."/>
            <person name="Bluhm B."/>
            <person name="Cannon C."/>
            <person name="Castanera R."/>
            <person name="Culley D."/>
            <person name="Daum C."/>
            <person name="Ezra D."/>
            <person name="Gonzalez J."/>
            <person name="Henrissat B."/>
            <person name="Kuo A."/>
            <person name="Liang C."/>
            <person name="Lipzen A."/>
            <person name="Lutzoni F."/>
            <person name="Magnuson J."/>
            <person name="Mondo S."/>
            <person name="Nolan M."/>
            <person name="Ohm R."/>
            <person name="Pangilinan J."/>
            <person name="Park H.-J."/>
            <person name="Ramirez L."/>
            <person name="Alfaro M."/>
            <person name="Sun H."/>
            <person name="Tritt A."/>
            <person name="Yoshinaga Y."/>
            <person name="Zwiers L.-H."/>
            <person name="Turgeon B."/>
            <person name="Goodwin S."/>
            <person name="Spatafora J."/>
            <person name="Crous P."/>
            <person name="Grigoriev I."/>
        </authorList>
    </citation>
    <scope>NUCLEOTIDE SEQUENCE [LARGE SCALE GENOMIC DNA]</scope>
    <source>
        <strain evidence="2">CBS 304.66</strain>
    </source>
</reference>
<dbReference type="SUPFAM" id="SSF52949">
    <property type="entry name" value="Macro domain-like"/>
    <property type="match status" value="1"/>
</dbReference>
<evidence type="ECO:0000313" key="2">
    <source>
        <dbReference type="Proteomes" id="UP000800093"/>
    </source>
</evidence>
<protein>
    <submittedName>
        <fullName evidence="1">Macro domain-like protein</fullName>
    </submittedName>
</protein>
<dbReference type="AlphaFoldDB" id="A0A9P4K1G5"/>
<gene>
    <name evidence="1" type="ORF">CC78DRAFT_537418</name>
</gene>
<proteinExistence type="predicted"/>
<dbReference type="OrthoDB" id="6082470at2759"/>
<sequence length="257" mass="29087">MDHAIAITLPPIISSKQVGSMSSLNNISPIPSIHLLCVTDADIKAFEKAAKIYGLPSSVKVEFHNVLLSQLQQHVKFDLIVSPANSYARLDGGFDDALSRAFSPADDYFALTRVAQATVYDEWRGFAPPGTCTLIDLDNEQLQRKWDCRYMALCPTMKVPQDITWDHEVVYECIWSLLGAIDKHNRRLGDKDKEIQKILMTPLATGTGFWSNKKWAVQAVLAIRDFAEALEHPEKWGDMTVRRVMQQFDEIKETYDL</sequence>
<evidence type="ECO:0000313" key="1">
    <source>
        <dbReference type="EMBL" id="KAF2258963.1"/>
    </source>
</evidence>
<dbReference type="Proteomes" id="UP000800093">
    <property type="component" value="Unassembled WGS sequence"/>
</dbReference>
<organism evidence="1 2">
    <name type="scientific">Lojkania enalia</name>
    <dbReference type="NCBI Taxonomy" id="147567"/>
    <lineage>
        <taxon>Eukaryota</taxon>
        <taxon>Fungi</taxon>
        <taxon>Dikarya</taxon>
        <taxon>Ascomycota</taxon>
        <taxon>Pezizomycotina</taxon>
        <taxon>Dothideomycetes</taxon>
        <taxon>Pleosporomycetidae</taxon>
        <taxon>Pleosporales</taxon>
        <taxon>Pleosporales incertae sedis</taxon>
        <taxon>Lojkania</taxon>
    </lineage>
</organism>
<name>A0A9P4K1G5_9PLEO</name>
<dbReference type="InterPro" id="IPR043472">
    <property type="entry name" value="Macro_dom-like"/>
</dbReference>
<comment type="caution">
    <text evidence="1">The sequence shown here is derived from an EMBL/GenBank/DDBJ whole genome shotgun (WGS) entry which is preliminary data.</text>
</comment>
<dbReference type="EMBL" id="ML986726">
    <property type="protein sequence ID" value="KAF2258963.1"/>
    <property type="molecule type" value="Genomic_DNA"/>
</dbReference>
<accession>A0A9P4K1G5</accession>
<dbReference type="Gene3D" id="3.40.220.10">
    <property type="entry name" value="Leucine Aminopeptidase, subunit E, domain 1"/>
    <property type="match status" value="1"/>
</dbReference>